<dbReference type="GO" id="GO:0097063">
    <property type="term" value="F:cadmium ion sensor activity"/>
    <property type="evidence" value="ECO:0007669"/>
    <property type="project" value="TreeGrafter"/>
</dbReference>
<dbReference type="SMART" id="SM00418">
    <property type="entry name" value="HTH_ARSR"/>
    <property type="match status" value="1"/>
</dbReference>
<name>A0A344PJB4_9RHOB</name>
<dbReference type="GO" id="GO:0003677">
    <property type="term" value="F:DNA binding"/>
    <property type="evidence" value="ECO:0007669"/>
    <property type="project" value="TreeGrafter"/>
</dbReference>
<dbReference type="InterPro" id="IPR052543">
    <property type="entry name" value="HTH_Metal-responsive_Reg"/>
</dbReference>
<dbReference type="Gene3D" id="1.10.10.10">
    <property type="entry name" value="Winged helix-like DNA-binding domain superfamily/Winged helix DNA-binding domain"/>
    <property type="match status" value="1"/>
</dbReference>
<evidence type="ECO:0000313" key="4">
    <source>
        <dbReference type="Proteomes" id="UP000252023"/>
    </source>
</evidence>
<dbReference type="GO" id="GO:0046686">
    <property type="term" value="P:response to cadmium ion"/>
    <property type="evidence" value="ECO:0007669"/>
    <property type="project" value="TreeGrafter"/>
</dbReference>
<dbReference type="CDD" id="cd00090">
    <property type="entry name" value="HTH_ARSR"/>
    <property type="match status" value="1"/>
</dbReference>
<dbReference type="GO" id="GO:0032791">
    <property type="term" value="F:lead ion binding"/>
    <property type="evidence" value="ECO:0007669"/>
    <property type="project" value="TreeGrafter"/>
</dbReference>
<dbReference type="GO" id="GO:0003700">
    <property type="term" value="F:DNA-binding transcription factor activity"/>
    <property type="evidence" value="ECO:0007669"/>
    <property type="project" value="InterPro"/>
</dbReference>
<organism evidence="3 4">
    <name type="scientific">Paracoccus suum</name>
    <dbReference type="NCBI Taxonomy" id="2259340"/>
    <lineage>
        <taxon>Bacteria</taxon>
        <taxon>Pseudomonadati</taxon>
        <taxon>Pseudomonadota</taxon>
        <taxon>Alphaproteobacteria</taxon>
        <taxon>Rhodobacterales</taxon>
        <taxon>Paracoccaceae</taxon>
        <taxon>Paracoccus</taxon>
    </lineage>
</organism>
<reference evidence="4" key="1">
    <citation type="submission" date="2018-07" db="EMBL/GenBank/DDBJ databases">
        <title>Genome sequencing of Paracoccus sp. SC2-6.</title>
        <authorList>
            <person name="Heo J."/>
            <person name="Kim S.-J."/>
            <person name="Kwon S.-W."/>
        </authorList>
    </citation>
    <scope>NUCLEOTIDE SEQUENCE [LARGE SCALE GENOMIC DNA]</scope>
    <source>
        <strain evidence="4">SC2-6</strain>
    </source>
</reference>
<dbReference type="NCBIfam" id="NF033788">
    <property type="entry name" value="HTH_metalloreg"/>
    <property type="match status" value="1"/>
</dbReference>
<accession>A0A344PJB4</accession>
<evidence type="ECO:0000256" key="1">
    <source>
        <dbReference type="SAM" id="MobiDB-lite"/>
    </source>
</evidence>
<dbReference type="AlphaFoldDB" id="A0A344PJB4"/>
<proteinExistence type="predicted"/>
<gene>
    <name evidence="3" type="ORF">DRW48_07015</name>
</gene>
<sequence>MSNFASGNTIAEVASLIGDAARANILSALMSGQALTAGELARHAGVTAQTTSGHLGKLTEAKLIAVEKQGRHRYYRLATPQVAQAIHALMAVAASGPTRYHPIGPRDQALRLARTCYDHMAGRLALTIADSLVREGHVVLSDGAGMVTDEGRRFFADLGIDTKSLRARRPLCQTCLDWSERRPHIAGQLGAALLSSVLARGWVTRSAESRALKLSRAGESGLATAFQLPADWRNEGPFTRDVLEPEVRGGPSTDVLAARQPAG</sequence>
<dbReference type="OrthoDB" id="9797716at2"/>
<dbReference type="Pfam" id="PF12840">
    <property type="entry name" value="HTH_20"/>
    <property type="match status" value="1"/>
</dbReference>
<protein>
    <submittedName>
        <fullName evidence="3">Transcriptional regulator</fullName>
    </submittedName>
</protein>
<dbReference type="GO" id="GO:0010288">
    <property type="term" value="P:response to lead ion"/>
    <property type="evidence" value="ECO:0007669"/>
    <property type="project" value="TreeGrafter"/>
</dbReference>
<dbReference type="InterPro" id="IPR036388">
    <property type="entry name" value="WH-like_DNA-bd_sf"/>
</dbReference>
<evidence type="ECO:0000313" key="3">
    <source>
        <dbReference type="EMBL" id="AXC49469.1"/>
    </source>
</evidence>
<feature type="region of interest" description="Disordered" evidence="1">
    <location>
        <begin position="243"/>
        <end position="263"/>
    </location>
</feature>
<dbReference type="EMBL" id="CP030918">
    <property type="protein sequence ID" value="AXC49469.1"/>
    <property type="molecule type" value="Genomic_DNA"/>
</dbReference>
<dbReference type="Proteomes" id="UP000252023">
    <property type="component" value="Chromosome"/>
</dbReference>
<dbReference type="InterPro" id="IPR001845">
    <property type="entry name" value="HTH_ArsR_DNA-bd_dom"/>
</dbReference>
<keyword evidence="4" id="KW-1185">Reference proteome</keyword>
<evidence type="ECO:0000259" key="2">
    <source>
        <dbReference type="PROSITE" id="PS50987"/>
    </source>
</evidence>
<dbReference type="KEGG" id="pars:DRW48_07015"/>
<dbReference type="SUPFAM" id="SSF46785">
    <property type="entry name" value="Winged helix' DNA-binding domain"/>
    <property type="match status" value="1"/>
</dbReference>
<dbReference type="InterPro" id="IPR011991">
    <property type="entry name" value="ArsR-like_HTH"/>
</dbReference>
<dbReference type="InterPro" id="IPR036390">
    <property type="entry name" value="WH_DNA-bd_sf"/>
</dbReference>
<feature type="domain" description="HTH arsR-type" evidence="2">
    <location>
        <begin position="2"/>
        <end position="97"/>
    </location>
</feature>
<dbReference type="PANTHER" id="PTHR39168:SF1">
    <property type="entry name" value="TRANSCRIPTIONAL REGULATORY PROTEIN"/>
    <property type="match status" value="1"/>
</dbReference>
<dbReference type="PROSITE" id="PS50987">
    <property type="entry name" value="HTH_ARSR_2"/>
    <property type="match status" value="1"/>
</dbReference>
<dbReference type="PANTHER" id="PTHR39168">
    <property type="entry name" value="TRANSCRIPTIONAL REGULATOR-RELATED"/>
    <property type="match status" value="1"/>
</dbReference>